<sequence length="273" mass="30910">MFTSGAVQMSRDAEAQVLFIGMGAGFMNTYTHHMYPKINVTAVEIEPKMLEIATKWFGLVQDERHRVIIEDGVKFLRRAVENGHKYDAIQVDVCNLDPEFDILCPIEKFLKAEVIDHLSKLITEKVRVWLDVIMSEHSNHDSEAPPAKKMFAFRQSALSAKADQLWSQRKMAAEKKLRQEQEGKSQPVFVFGSKISERVVKEDKECTSTNGTSSTDADGESAKPKTAEELFKSAAQQDKHEEHDFIAEAKEAAEKKKEHDKPNLLEASIYLLV</sequence>
<protein>
    <submittedName>
        <fullName evidence="4">PABS domain-containing protein</fullName>
    </submittedName>
</protein>
<evidence type="ECO:0000313" key="2">
    <source>
        <dbReference type="EMBL" id="VDL85042.1"/>
    </source>
</evidence>
<dbReference type="Gene3D" id="3.40.50.150">
    <property type="entry name" value="Vaccinia Virus protein VP39"/>
    <property type="match status" value="1"/>
</dbReference>
<dbReference type="Pfam" id="PF01564">
    <property type="entry name" value="Spermine_synth"/>
    <property type="match status" value="1"/>
</dbReference>
<dbReference type="InterPro" id="IPR029063">
    <property type="entry name" value="SAM-dependent_MTases_sf"/>
</dbReference>
<evidence type="ECO:0000313" key="4">
    <source>
        <dbReference type="WBParaSite" id="NBR_0002129501-mRNA-1"/>
    </source>
</evidence>
<feature type="compositionally biased region" description="Polar residues" evidence="1">
    <location>
        <begin position="207"/>
        <end position="216"/>
    </location>
</feature>
<feature type="region of interest" description="Disordered" evidence="1">
    <location>
        <begin position="202"/>
        <end position="242"/>
    </location>
</feature>
<proteinExistence type="predicted"/>
<dbReference type="AlphaFoldDB" id="A0A0N4YVM3"/>
<dbReference type="Proteomes" id="UP000271162">
    <property type="component" value="Unassembled WGS sequence"/>
</dbReference>
<name>A0A0N4YVM3_NIPBR</name>
<evidence type="ECO:0000313" key="3">
    <source>
        <dbReference type="Proteomes" id="UP000271162"/>
    </source>
</evidence>
<organism evidence="4">
    <name type="scientific">Nippostrongylus brasiliensis</name>
    <name type="common">Rat hookworm</name>
    <dbReference type="NCBI Taxonomy" id="27835"/>
    <lineage>
        <taxon>Eukaryota</taxon>
        <taxon>Metazoa</taxon>
        <taxon>Ecdysozoa</taxon>
        <taxon>Nematoda</taxon>
        <taxon>Chromadorea</taxon>
        <taxon>Rhabditida</taxon>
        <taxon>Rhabditina</taxon>
        <taxon>Rhabditomorpha</taxon>
        <taxon>Strongyloidea</taxon>
        <taxon>Heligmosomidae</taxon>
        <taxon>Nippostrongylus</taxon>
    </lineage>
</organism>
<evidence type="ECO:0000256" key="1">
    <source>
        <dbReference type="SAM" id="MobiDB-lite"/>
    </source>
</evidence>
<feature type="compositionally biased region" description="Basic and acidic residues" evidence="1">
    <location>
        <begin position="220"/>
        <end position="242"/>
    </location>
</feature>
<dbReference type="WBParaSite" id="NBR_0002129501-mRNA-1">
    <property type="protein sequence ID" value="NBR_0002129501-mRNA-1"/>
    <property type="gene ID" value="NBR_0002129501"/>
</dbReference>
<accession>A0A0N4YVM3</accession>
<reference evidence="2 3" key="2">
    <citation type="submission" date="2018-11" db="EMBL/GenBank/DDBJ databases">
        <authorList>
            <consortium name="Pathogen Informatics"/>
        </authorList>
    </citation>
    <scope>NUCLEOTIDE SEQUENCE [LARGE SCALE GENOMIC DNA]</scope>
</reference>
<reference evidence="4" key="1">
    <citation type="submission" date="2017-02" db="UniProtKB">
        <authorList>
            <consortium name="WormBaseParasite"/>
        </authorList>
    </citation>
    <scope>IDENTIFICATION</scope>
</reference>
<dbReference type="SUPFAM" id="SSF53335">
    <property type="entry name" value="S-adenosyl-L-methionine-dependent methyltransferases"/>
    <property type="match status" value="1"/>
</dbReference>
<dbReference type="EMBL" id="UYSL01026155">
    <property type="protein sequence ID" value="VDL85042.1"/>
    <property type="molecule type" value="Genomic_DNA"/>
</dbReference>
<gene>
    <name evidence="2" type="ORF">NBR_LOCUS21296</name>
</gene>
<keyword evidence="3" id="KW-1185">Reference proteome</keyword>